<evidence type="ECO:0008006" key="3">
    <source>
        <dbReference type="Google" id="ProtNLM"/>
    </source>
</evidence>
<reference evidence="2" key="1">
    <citation type="submission" date="2017-08" db="EMBL/GenBank/DDBJ databases">
        <title>A dynamic microbial community with high functional redundancy inhabits the cold, oxic subseafloor aquifer.</title>
        <authorList>
            <person name="Tully B.J."/>
            <person name="Wheat C.G."/>
            <person name="Glazer B.T."/>
            <person name="Huber J.A."/>
        </authorList>
    </citation>
    <scope>NUCLEOTIDE SEQUENCE [LARGE SCALE GENOMIC DNA]</scope>
</reference>
<gene>
    <name evidence="1" type="ORF">COB67_09630</name>
</gene>
<dbReference type="InterPro" id="IPR050708">
    <property type="entry name" value="T6SS_VgrG/RHS"/>
</dbReference>
<sequence length="632" mass="70164">MTYSGGFTTAYQYDNEGNVIQKTDANGIATNVVYDNNYRITNLNYSNGESEVFTYDDAGALLNMVNSNGATAFIRDILGRTISTTDPFGNSVHYGYDQIGNNTHIVYPSGDTVSMTYNAVGLQTQTRDWLGNYTNRTYDANGQLSSILNSNGTSTSITRDALGRITAYDNYLGTGARFYSDSLFYDASGNIINIISDDLLQPNFVTSTHSYSHGSDDRITNSPLGIHTHDAKGAISSTSGTTNRSFTFGENDVLKQYTLNGQTTQIVSNPLNQAISKTRNGNETQYAYSNIESDLYTAIQEFDASNNTRKSNIYAADGLGWSLDSAGNVSFLTYNYLGHTKALTNTTGDTTDIYAYGPFGDFFAHRGTNSQQHTFLGKYGIYHEDNDFFHIRARHYDAGNGRFVSKDKAALENGSTQGVNRYVYTANKPFGAVDVNGYNDEVLHCPSNPPVVEQLLPLSEEDYNRSVRQYHFSKALALADRASGEVLTEINNMRGVSSPSLELGKASLTESTLQKADVISLFSPGKVLKAPKAYKWIKKSLKVNKLFSYFRKIEKKIPRTNPKNLKEKLAMEEIMSNPNKGSMEIIKKLNDKNWKEWVKMSNKTDHGIEIHFNAIIKNGIIIKADNFKFINP</sequence>
<dbReference type="Gene3D" id="2.180.10.10">
    <property type="entry name" value="RHS repeat-associated core"/>
    <property type="match status" value="2"/>
</dbReference>
<proteinExistence type="predicted"/>
<dbReference type="InterPro" id="IPR031325">
    <property type="entry name" value="RHS_repeat"/>
</dbReference>
<dbReference type="NCBIfam" id="TIGR01643">
    <property type="entry name" value="YD_repeat_2x"/>
    <property type="match status" value="1"/>
</dbReference>
<protein>
    <recommendedName>
        <fullName evidence="3">RHS repeat-associated core domain-containing protein</fullName>
    </recommendedName>
</protein>
<organism evidence="1 2">
    <name type="scientific">SAR324 cluster bacterium</name>
    <dbReference type="NCBI Taxonomy" id="2024889"/>
    <lineage>
        <taxon>Bacteria</taxon>
        <taxon>Deltaproteobacteria</taxon>
        <taxon>SAR324 cluster</taxon>
    </lineage>
</organism>
<dbReference type="AlphaFoldDB" id="A0A2A4T0V1"/>
<dbReference type="PANTHER" id="PTHR32305">
    <property type="match status" value="1"/>
</dbReference>
<name>A0A2A4T0V1_9DELT</name>
<dbReference type="EMBL" id="NVSR01000081">
    <property type="protein sequence ID" value="PCI27024.1"/>
    <property type="molecule type" value="Genomic_DNA"/>
</dbReference>
<dbReference type="NCBIfam" id="TIGR03696">
    <property type="entry name" value="Rhs_assc_core"/>
    <property type="match status" value="1"/>
</dbReference>
<comment type="caution">
    <text evidence="1">The sequence shown here is derived from an EMBL/GenBank/DDBJ whole genome shotgun (WGS) entry which is preliminary data.</text>
</comment>
<dbReference type="InterPro" id="IPR022385">
    <property type="entry name" value="Rhs_assc_core"/>
</dbReference>
<evidence type="ECO:0000313" key="1">
    <source>
        <dbReference type="EMBL" id="PCI27024.1"/>
    </source>
</evidence>
<dbReference type="Pfam" id="PF05593">
    <property type="entry name" value="RHS_repeat"/>
    <property type="match status" value="2"/>
</dbReference>
<evidence type="ECO:0000313" key="2">
    <source>
        <dbReference type="Proteomes" id="UP000218113"/>
    </source>
</evidence>
<dbReference type="InterPro" id="IPR006530">
    <property type="entry name" value="YD"/>
</dbReference>
<dbReference type="Proteomes" id="UP000218113">
    <property type="component" value="Unassembled WGS sequence"/>
</dbReference>
<accession>A0A2A4T0V1</accession>
<dbReference type="PANTHER" id="PTHR32305:SF15">
    <property type="entry name" value="PROTEIN RHSA-RELATED"/>
    <property type="match status" value="1"/>
</dbReference>